<organism evidence="1 2">
    <name type="scientific">Meloidogyne javanica</name>
    <name type="common">Root-knot nematode worm</name>
    <dbReference type="NCBI Taxonomy" id="6303"/>
    <lineage>
        <taxon>Eukaryota</taxon>
        <taxon>Metazoa</taxon>
        <taxon>Ecdysozoa</taxon>
        <taxon>Nematoda</taxon>
        <taxon>Chromadorea</taxon>
        <taxon>Rhabditida</taxon>
        <taxon>Tylenchina</taxon>
        <taxon>Tylenchomorpha</taxon>
        <taxon>Tylenchoidea</taxon>
        <taxon>Meloidogynidae</taxon>
        <taxon>Meloidogyninae</taxon>
        <taxon>Meloidogyne</taxon>
        <taxon>Meloidogyne incognita group</taxon>
    </lineage>
</organism>
<evidence type="ECO:0000313" key="1">
    <source>
        <dbReference type="Proteomes" id="UP000887561"/>
    </source>
</evidence>
<dbReference type="Proteomes" id="UP000887561">
    <property type="component" value="Unplaced"/>
</dbReference>
<dbReference type="WBParaSite" id="scaffold18126_cov157.g18815">
    <property type="protein sequence ID" value="scaffold18126_cov157.g18815"/>
    <property type="gene ID" value="scaffold18126_cov157.g18815"/>
</dbReference>
<reference evidence="2" key="1">
    <citation type="submission" date="2022-11" db="UniProtKB">
        <authorList>
            <consortium name="WormBaseParasite"/>
        </authorList>
    </citation>
    <scope>IDENTIFICATION</scope>
</reference>
<accession>A0A915LS91</accession>
<keyword evidence="1" id="KW-1185">Reference proteome</keyword>
<dbReference type="AlphaFoldDB" id="A0A915LS91"/>
<name>A0A915LS91_MELJA</name>
<evidence type="ECO:0000313" key="2">
    <source>
        <dbReference type="WBParaSite" id="scaffold18126_cov157.g18815"/>
    </source>
</evidence>
<sequence length="113" mass="14012">MDLSLIGKIWVWQDMNGQDMHFCPCWQDMEFFPYWQDMAPPISHLRIFVGAWRPLRRYNCVVDRGGQEVNYIVDYFKDEESMLKVQQKGWKLSNFVDRMWIRYFRFKRNFLDR</sequence>
<proteinExistence type="predicted"/>
<protein>
    <submittedName>
        <fullName evidence="2">Ovule protein</fullName>
    </submittedName>
</protein>